<evidence type="ECO:0000313" key="7">
    <source>
        <dbReference type="Proteomes" id="UP000243232"/>
    </source>
</evidence>
<dbReference type="SUPFAM" id="SSF46785">
    <property type="entry name" value="Winged helix' DNA-binding domain"/>
    <property type="match status" value="1"/>
</dbReference>
<dbReference type="InterPro" id="IPR036388">
    <property type="entry name" value="WH-like_DNA-bd_sf"/>
</dbReference>
<organism evidence="6 7">
    <name type="scientific">Pseudomonas pohangensis</name>
    <dbReference type="NCBI Taxonomy" id="364197"/>
    <lineage>
        <taxon>Bacteria</taxon>
        <taxon>Pseudomonadati</taxon>
        <taxon>Pseudomonadota</taxon>
        <taxon>Gammaproteobacteria</taxon>
        <taxon>Pseudomonadales</taxon>
        <taxon>Pseudomonadaceae</taxon>
        <taxon>Pseudomonas</taxon>
    </lineage>
</organism>
<dbReference type="PROSITE" id="PS50931">
    <property type="entry name" value="HTH_LYSR"/>
    <property type="match status" value="1"/>
</dbReference>
<dbReference type="FunFam" id="1.10.10.10:FF:000001">
    <property type="entry name" value="LysR family transcriptional regulator"/>
    <property type="match status" value="1"/>
</dbReference>
<gene>
    <name evidence="6" type="ORF">SAMN05216296_2696</name>
</gene>
<proteinExistence type="inferred from homology"/>
<protein>
    <submittedName>
        <fullName evidence="6">DNA-binding transcriptional regulator, LysR family</fullName>
    </submittedName>
</protein>
<keyword evidence="2" id="KW-0805">Transcription regulation</keyword>
<name>A0A1H2H242_9PSED</name>
<feature type="domain" description="HTH lysR-type" evidence="5">
    <location>
        <begin position="1"/>
        <end position="58"/>
    </location>
</feature>
<dbReference type="GO" id="GO:0003677">
    <property type="term" value="F:DNA binding"/>
    <property type="evidence" value="ECO:0007669"/>
    <property type="project" value="UniProtKB-KW"/>
</dbReference>
<reference evidence="7" key="1">
    <citation type="submission" date="2016-10" db="EMBL/GenBank/DDBJ databases">
        <authorList>
            <person name="Varghese N."/>
            <person name="Submissions S."/>
        </authorList>
    </citation>
    <scope>NUCLEOTIDE SEQUENCE [LARGE SCALE GENOMIC DNA]</scope>
    <source>
        <strain evidence="7">DSM 17875</strain>
    </source>
</reference>
<dbReference type="PANTHER" id="PTHR30419:SF30">
    <property type="entry name" value="LYSR FAMILY TRANSCRIPTIONAL REGULATOR"/>
    <property type="match status" value="1"/>
</dbReference>
<dbReference type="Pfam" id="PF03466">
    <property type="entry name" value="LysR_substrate"/>
    <property type="match status" value="1"/>
</dbReference>
<dbReference type="Pfam" id="PF00126">
    <property type="entry name" value="HTH_1"/>
    <property type="match status" value="1"/>
</dbReference>
<dbReference type="InterPro" id="IPR050950">
    <property type="entry name" value="HTH-type_LysR_regulators"/>
</dbReference>
<dbReference type="InterPro" id="IPR005119">
    <property type="entry name" value="LysR_subst-bd"/>
</dbReference>
<dbReference type="RefSeq" id="WP_172829133.1">
    <property type="nucleotide sequence ID" value="NZ_LT629785.1"/>
</dbReference>
<dbReference type="Gene3D" id="3.40.190.290">
    <property type="match status" value="1"/>
</dbReference>
<dbReference type="STRING" id="364197.SAMN05216296_2696"/>
<dbReference type="EMBL" id="LT629785">
    <property type="protein sequence ID" value="SDU25779.1"/>
    <property type="molecule type" value="Genomic_DNA"/>
</dbReference>
<keyword evidence="7" id="KW-1185">Reference proteome</keyword>
<comment type="similarity">
    <text evidence="1">Belongs to the LysR transcriptional regulatory family.</text>
</comment>
<dbReference type="GO" id="GO:0005829">
    <property type="term" value="C:cytosol"/>
    <property type="evidence" value="ECO:0007669"/>
    <property type="project" value="TreeGrafter"/>
</dbReference>
<dbReference type="Gene3D" id="1.10.10.10">
    <property type="entry name" value="Winged helix-like DNA-binding domain superfamily/Winged helix DNA-binding domain"/>
    <property type="match status" value="1"/>
</dbReference>
<evidence type="ECO:0000259" key="5">
    <source>
        <dbReference type="PROSITE" id="PS50931"/>
    </source>
</evidence>
<keyword evidence="3 6" id="KW-0238">DNA-binding</keyword>
<evidence type="ECO:0000313" key="6">
    <source>
        <dbReference type="EMBL" id="SDU25779.1"/>
    </source>
</evidence>
<evidence type="ECO:0000256" key="3">
    <source>
        <dbReference type="ARBA" id="ARBA00023125"/>
    </source>
</evidence>
<dbReference type="PRINTS" id="PR00039">
    <property type="entry name" value="HTHLYSR"/>
</dbReference>
<dbReference type="InterPro" id="IPR036390">
    <property type="entry name" value="WH_DNA-bd_sf"/>
</dbReference>
<dbReference type="SUPFAM" id="SSF53850">
    <property type="entry name" value="Periplasmic binding protein-like II"/>
    <property type="match status" value="1"/>
</dbReference>
<evidence type="ECO:0000256" key="1">
    <source>
        <dbReference type="ARBA" id="ARBA00009437"/>
    </source>
</evidence>
<evidence type="ECO:0000256" key="4">
    <source>
        <dbReference type="ARBA" id="ARBA00023163"/>
    </source>
</evidence>
<sequence length="304" mass="33279">MDLKRIRHALALAEEMNFIRAAEKVHLSQPAFSRSIQALENELGLPLFDRSKQGLAITAVGAQFLARARRLAHEARNLERDMALTRNGEIGQVSFGFGPLPAASMAPKLLQQLRQGRAEFRVSLLVNNSAHLLTSLLNEEIEFFIADTHDIQAGSEIAVTPLTRQHGPFVCRAGHPLLALDNPQLQDLLPYRFASLNIPKDHADLLHHVFGVAPDQPLPVVLECDDISVLTQVVCNEELILIISHAAVAREIAAGLLCPLQVDGMPPLFAEMGIVQLRGRTLSPAAQLVIGTLQEQILIDQVAN</sequence>
<dbReference type="PANTHER" id="PTHR30419">
    <property type="entry name" value="HTH-TYPE TRANSCRIPTIONAL REGULATOR YBHD"/>
    <property type="match status" value="1"/>
</dbReference>
<dbReference type="GO" id="GO:0003700">
    <property type="term" value="F:DNA-binding transcription factor activity"/>
    <property type="evidence" value="ECO:0007669"/>
    <property type="project" value="InterPro"/>
</dbReference>
<accession>A0A1H2H242</accession>
<dbReference type="AlphaFoldDB" id="A0A1H2H242"/>
<dbReference type="Proteomes" id="UP000243232">
    <property type="component" value="Chromosome I"/>
</dbReference>
<evidence type="ECO:0000256" key="2">
    <source>
        <dbReference type="ARBA" id="ARBA00023015"/>
    </source>
</evidence>
<keyword evidence="4" id="KW-0804">Transcription</keyword>
<dbReference type="InterPro" id="IPR000847">
    <property type="entry name" value="LysR_HTH_N"/>
</dbReference>